<sequence>MKYNLEMNKMDYQKEKENRKKRLEAYAEEIQKSTLKKSAEVIEQLVKERHRQGMTQQDLSDLTGILPPNLARLESGTRVPTLVVLEKYASALGMHIEIKICEGTEE</sequence>
<evidence type="ECO:0000259" key="1">
    <source>
        <dbReference type="PROSITE" id="PS50943"/>
    </source>
</evidence>
<gene>
    <name evidence="2" type="ORF">L0N21_09040</name>
</gene>
<feature type="domain" description="HTH cro/C1-type" evidence="1">
    <location>
        <begin position="45"/>
        <end position="99"/>
    </location>
</feature>
<dbReference type="GO" id="GO:0003677">
    <property type="term" value="F:DNA binding"/>
    <property type="evidence" value="ECO:0007669"/>
    <property type="project" value="InterPro"/>
</dbReference>
<name>A0AAE3F2G3_9FIRM</name>
<protein>
    <submittedName>
        <fullName evidence="2">Helix-turn-helix domain-containing protein</fullName>
    </submittedName>
</protein>
<dbReference type="SUPFAM" id="SSF47413">
    <property type="entry name" value="lambda repressor-like DNA-binding domains"/>
    <property type="match status" value="1"/>
</dbReference>
<evidence type="ECO:0000313" key="3">
    <source>
        <dbReference type="Proteomes" id="UP001199915"/>
    </source>
</evidence>
<evidence type="ECO:0000313" key="2">
    <source>
        <dbReference type="EMBL" id="MCG4765653.1"/>
    </source>
</evidence>
<accession>A0AAE3F2G3</accession>
<proteinExistence type="predicted"/>
<dbReference type="SMART" id="SM00530">
    <property type="entry name" value="HTH_XRE"/>
    <property type="match status" value="1"/>
</dbReference>
<comment type="caution">
    <text evidence="2">The sequence shown here is derived from an EMBL/GenBank/DDBJ whole genome shotgun (WGS) entry which is preliminary data.</text>
</comment>
<dbReference type="PROSITE" id="PS50943">
    <property type="entry name" value="HTH_CROC1"/>
    <property type="match status" value="1"/>
</dbReference>
<dbReference type="InterPro" id="IPR001387">
    <property type="entry name" value="Cro/C1-type_HTH"/>
</dbReference>
<dbReference type="Gene3D" id="1.10.260.40">
    <property type="entry name" value="lambda repressor-like DNA-binding domains"/>
    <property type="match status" value="1"/>
</dbReference>
<dbReference type="InterPro" id="IPR010982">
    <property type="entry name" value="Lambda_DNA-bd_dom_sf"/>
</dbReference>
<dbReference type="Pfam" id="PF01381">
    <property type="entry name" value="HTH_3"/>
    <property type="match status" value="1"/>
</dbReference>
<dbReference type="RefSeq" id="WP_195997833.1">
    <property type="nucleotide sequence ID" value="NZ_JAKNFS010000011.1"/>
</dbReference>
<dbReference type="Proteomes" id="UP001199915">
    <property type="component" value="Unassembled WGS sequence"/>
</dbReference>
<dbReference type="CDD" id="cd00093">
    <property type="entry name" value="HTH_XRE"/>
    <property type="match status" value="1"/>
</dbReference>
<reference evidence="2" key="1">
    <citation type="submission" date="2022-01" db="EMBL/GenBank/DDBJ databases">
        <title>Collection of gut derived symbiotic bacterial strains cultured from healthy donors.</title>
        <authorList>
            <person name="Lin H."/>
            <person name="Kohout C."/>
            <person name="Waligurski E."/>
            <person name="Pamer E.G."/>
        </authorList>
    </citation>
    <scope>NUCLEOTIDE SEQUENCE</scope>
    <source>
        <strain evidence="2">DFI.5.49</strain>
    </source>
</reference>
<dbReference type="EMBL" id="JAKNFS010000011">
    <property type="protein sequence ID" value="MCG4765653.1"/>
    <property type="molecule type" value="Genomic_DNA"/>
</dbReference>
<dbReference type="AlphaFoldDB" id="A0AAE3F2G3"/>
<organism evidence="2 3">
    <name type="scientific">Fusicatenibacter saccharivorans</name>
    <dbReference type="NCBI Taxonomy" id="1150298"/>
    <lineage>
        <taxon>Bacteria</taxon>
        <taxon>Bacillati</taxon>
        <taxon>Bacillota</taxon>
        <taxon>Clostridia</taxon>
        <taxon>Lachnospirales</taxon>
        <taxon>Lachnospiraceae</taxon>
        <taxon>Fusicatenibacter</taxon>
    </lineage>
</organism>